<evidence type="ECO:0000256" key="2">
    <source>
        <dbReference type="SAM" id="Phobius"/>
    </source>
</evidence>
<protein>
    <submittedName>
        <fullName evidence="3">Uncharacterized protein</fullName>
    </submittedName>
</protein>
<feature type="region of interest" description="Disordered" evidence="1">
    <location>
        <begin position="1"/>
        <end position="50"/>
    </location>
</feature>
<keyword evidence="2" id="KW-0812">Transmembrane</keyword>
<reference evidence="3" key="5">
    <citation type="journal article" date="2021" name="G3 (Bethesda)">
        <title>Aegilops tauschii genome assembly Aet v5.0 features greater sequence contiguity and improved annotation.</title>
        <authorList>
            <person name="Wang L."/>
            <person name="Zhu T."/>
            <person name="Rodriguez J.C."/>
            <person name="Deal K.R."/>
            <person name="Dubcovsky J."/>
            <person name="McGuire P.E."/>
            <person name="Lux T."/>
            <person name="Spannagl M."/>
            <person name="Mayer K.F.X."/>
            <person name="Baldrich P."/>
            <person name="Meyers B.C."/>
            <person name="Huo N."/>
            <person name="Gu Y.Q."/>
            <person name="Zhou H."/>
            <person name="Devos K.M."/>
            <person name="Bennetzen J.L."/>
            <person name="Unver T."/>
            <person name="Budak H."/>
            <person name="Gulick P.J."/>
            <person name="Galiba G."/>
            <person name="Kalapos B."/>
            <person name="Nelson D.R."/>
            <person name="Li P."/>
            <person name="You F.M."/>
            <person name="Luo M.C."/>
            <person name="Dvorak J."/>
        </authorList>
    </citation>
    <scope>NUCLEOTIDE SEQUENCE [LARGE SCALE GENOMIC DNA]</scope>
    <source>
        <strain evidence="3">cv. AL8/78</strain>
    </source>
</reference>
<evidence type="ECO:0000256" key="1">
    <source>
        <dbReference type="SAM" id="MobiDB-lite"/>
    </source>
</evidence>
<dbReference type="AlphaFoldDB" id="A0A453GCK1"/>
<reference evidence="4" key="1">
    <citation type="journal article" date="2014" name="Science">
        <title>Ancient hybridizations among the ancestral genomes of bread wheat.</title>
        <authorList>
            <consortium name="International Wheat Genome Sequencing Consortium,"/>
            <person name="Marcussen T."/>
            <person name="Sandve S.R."/>
            <person name="Heier L."/>
            <person name="Spannagl M."/>
            <person name="Pfeifer M."/>
            <person name="Jakobsen K.S."/>
            <person name="Wulff B.B."/>
            <person name="Steuernagel B."/>
            <person name="Mayer K.F."/>
            <person name="Olsen O.A."/>
        </authorList>
    </citation>
    <scope>NUCLEOTIDE SEQUENCE [LARGE SCALE GENOMIC DNA]</scope>
    <source>
        <strain evidence="4">cv. AL8/78</strain>
    </source>
</reference>
<dbReference type="Gramene" id="AET3Gv20955400.3">
    <property type="protein sequence ID" value="AET3Gv20955400.3"/>
    <property type="gene ID" value="AET3Gv20955400"/>
</dbReference>
<keyword evidence="4" id="KW-1185">Reference proteome</keyword>
<reference evidence="4" key="2">
    <citation type="journal article" date="2017" name="Nat. Plants">
        <title>The Aegilops tauschii genome reveals multiple impacts of transposons.</title>
        <authorList>
            <person name="Zhao G."/>
            <person name="Zou C."/>
            <person name="Li K."/>
            <person name="Wang K."/>
            <person name="Li T."/>
            <person name="Gao L."/>
            <person name="Zhang X."/>
            <person name="Wang H."/>
            <person name="Yang Z."/>
            <person name="Liu X."/>
            <person name="Jiang W."/>
            <person name="Mao L."/>
            <person name="Kong X."/>
            <person name="Jiao Y."/>
            <person name="Jia J."/>
        </authorList>
    </citation>
    <scope>NUCLEOTIDE SEQUENCE [LARGE SCALE GENOMIC DNA]</scope>
    <source>
        <strain evidence="4">cv. AL8/78</strain>
    </source>
</reference>
<reference evidence="3" key="4">
    <citation type="submission" date="2019-03" db="UniProtKB">
        <authorList>
            <consortium name="EnsemblPlants"/>
        </authorList>
    </citation>
    <scope>IDENTIFICATION</scope>
</reference>
<feature type="compositionally biased region" description="Low complexity" evidence="1">
    <location>
        <begin position="8"/>
        <end position="41"/>
    </location>
</feature>
<keyword evidence="2" id="KW-1133">Transmembrane helix</keyword>
<evidence type="ECO:0000313" key="3">
    <source>
        <dbReference type="EnsemblPlants" id="AET3Gv20955400.3"/>
    </source>
</evidence>
<dbReference type="Proteomes" id="UP000015105">
    <property type="component" value="Chromosome 3D"/>
</dbReference>
<proteinExistence type="predicted"/>
<sequence>MTGGSGGTTRRPSAASRSRGDPSSSAPDPDARRAAAAAAARRSGRGDHGPLRVMAVSARTLLLLGIASVALLSFAFLAYTGGWWQAEAESEGAAALRRMARSVTPLDAPRMMDLPQVRVVTS</sequence>
<evidence type="ECO:0000313" key="4">
    <source>
        <dbReference type="Proteomes" id="UP000015105"/>
    </source>
</evidence>
<dbReference type="EnsemblPlants" id="AET3Gv20955400.3">
    <property type="protein sequence ID" value="AET3Gv20955400.3"/>
    <property type="gene ID" value="AET3Gv20955400"/>
</dbReference>
<accession>A0A453GCK1</accession>
<keyword evidence="2" id="KW-0472">Membrane</keyword>
<name>A0A453GCK1_AEGTS</name>
<feature type="transmembrane region" description="Helical" evidence="2">
    <location>
        <begin position="61"/>
        <end position="79"/>
    </location>
</feature>
<organism evidence="3 4">
    <name type="scientific">Aegilops tauschii subsp. strangulata</name>
    <name type="common">Goatgrass</name>
    <dbReference type="NCBI Taxonomy" id="200361"/>
    <lineage>
        <taxon>Eukaryota</taxon>
        <taxon>Viridiplantae</taxon>
        <taxon>Streptophyta</taxon>
        <taxon>Embryophyta</taxon>
        <taxon>Tracheophyta</taxon>
        <taxon>Spermatophyta</taxon>
        <taxon>Magnoliopsida</taxon>
        <taxon>Liliopsida</taxon>
        <taxon>Poales</taxon>
        <taxon>Poaceae</taxon>
        <taxon>BOP clade</taxon>
        <taxon>Pooideae</taxon>
        <taxon>Triticodae</taxon>
        <taxon>Triticeae</taxon>
        <taxon>Triticinae</taxon>
        <taxon>Aegilops</taxon>
    </lineage>
</organism>
<reference evidence="3" key="3">
    <citation type="journal article" date="2017" name="Nature">
        <title>Genome sequence of the progenitor of the wheat D genome Aegilops tauschii.</title>
        <authorList>
            <person name="Luo M.C."/>
            <person name="Gu Y.Q."/>
            <person name="Puiu D."/>
            <person name="Wang H."/>
            <person name="Twardziok S.O."/>
            <person name="Deal K.R."/>
            <person name="Huo N."/>
            <person name="Zhu T."/>
            <person name="Wang L."/>
            <person name="Wang Y."/>
            <person name="McGuire P.E."/>
            <person name="Liu S."/>
            <person name="Long H."/>
            <person name="Ramasamy R.K."/>
            <person name="Rodriguez J.C."/>
            <person name="Van S.L."/>
            <person name="Yuan L."/>
            <person name="Wang Z."/>
            <person name="Xia Z."/>
            <person name="Xiao L."/>
            <person name="Anderson O.D."/>
            <person name="Ouyang S."/>
            <person name="Liang Y."/>
            <person name="Zimin A.V."/>
            <person name="Pertea G."/>
            <person name="Qi P."/>
            <person name="Bennetzen J.L."/>
            <person name="Dai X."/>
            <person name="Dawson M.W."/>
            <person name="Muller H.G."/>
            <person name="Kugler K."/>
            <person name="Rivarola-Duarte L."/>
            <person name="Spannagl M."/>
            <person name="Mayer K.F.X."/>
            <person name="Lu F.H."/>
            <person name="Bevan M.W."/>
            <person name="Leroy P."/>
            <person name="Li P."/>
            <person name="You F.M."/>
            <person name="Sun Q."/>
            <person name="Liu Z."/>
            <person name="Lyons E."/>
            <person name="Wicker T."/>
            <person name="Salzberg S.L."/>
            <person name="Devos K.M."/>
            <person name="Dvorak J."/>
        </authorList>
    </citation>
    <scope>NUCLEOTIDE SEQUENCE [LARGE SCALE GENOMIC DNA]</scope>
    <source>
        <strain evidence="3">cv. AL8/78</strain>
    </source>
</reference>